<gene>
    <name evidence="1" type="ORF">ACFPO9_18730</name>
</gene>
<protein>
    <submittedName>
        <fullName evidence="1">5'-nucleotidase</fullName>
    </submittedName>
</protein>
<evidence type="ECO:0000313" key="1">
    <source>
        <dbReference type="EMBL" id="MFC5550556.1"/>
    </source>
</evidence>
<dbReference type="RefSeq" id="WP_379773315.1">
    <property type="nucleotide sequence ID" value="NZ_JBHSMZ010000015.1"/>
</dbReference>
<organism evidence="1 2">
    <name type="scientific">Massilia aerilata</name>
    <dbReference type="NCBI Taxonomy" id="453817"/>
    <lineage>
        <taxon>Bacteria</taxon>
        <taxon>Pseudomonadati</taxon>
        <taxon>Pseudomonadota</taxon>
        <taxon>Betaproteobacteria</taxon>
        <taxon>Burkholderiales</taxon>
        <taxon>Oxalobacteraceae</taxon>
        <taxon>Telluria group</taxon>
        <taxon>Massilia</taxon>
    </lineage>
</organism>
<dbReference type="InterPro" id="IPR010394">
    <property type="entry name" value="5-nucleotidase"/>
</dbReference>
<dbReference type="PANTHER" id="PTHR31367:SF5">
    <property type="entry name" value="CYTOSOLIC 5'-NUCLEOTIDASE 1A"/>
    <property type="match status" value="1"/>
</dbReference>
<dbReference type="Proteomes" id="UP001596086">
    <property type="component" value="Unassembled WGS sequence"/>
</dbReference>
<evidence type="ECO:0000313" key="2">
    <source>
        <dbReference type="Proteomes" id="UP001596086"/>
    </source>
</evidence>
<proteinExistence type="predicted"/>
<dbReference type="PANTHER" id="PTHR31367">
    <property type="entry name" value="CYTOSOLIC 5'-NUCLEOTIDASE 1 FAMILY MEMBER"/>
    <property type="match status" value="1"/>
</dbReference>
<reference evidence="2" key="1">
    <citation type="journal article" date="2019" name="Int. J. Syst. Evol. Microbiol.">
        <title>The Global Catalogue of Microorganisms (GCM) 10K type strain sequencing project: providing services to taxonomists for standard genome sequencing and annotation.</title>
        <authorList>
            <consortium name="The Broad Institute Genomics Platform"/>
            <consortium name="The Broad Institute Genome Sequencing Center for Infectious Disease"/>
            <person name="Wu L."/>
            <person name="Ma J."/>
        </authorList>
    </citation>
    <scope>NUCLEOTIDE SEQUENCE [LARGE SCALE GENOMIC DNA]</scope>
    <source>
        <strain evidence="2">CGMCC 4.5798</strain>
    </source>
</reference>
<dbReference type="EMBL" id="JBHSMZ010000015">
    <property type="protein sequence ID" value="MFC5550556.1"/>
    <property type="molecule type" value="Genomic_DNA"/>
</dbReference>
<accession>A0ABW0S0P3</accession>
<keyword evidence="2" id="KW-1185">Reference proteome</keyword>
<name>A0ABW0S0P3_9BURK</name>
<comment type="caution">
    <text evidence="1">The sequence shown here is derived from an EMBL/GenBank/DDBJ whole genome shotgun (WGS) entry which is preliminary data.</text>
</comment>
<sequence length="341" mass="37482">MPLDLTDTLVVGISATALFDLAEADAVYKAKYAKNPQNALDEYRAYMLERENEPLRDGTGMPLVRALLGLNRFAPSESKPLVEVVVMSRNSPETGVRVFNNIRSRGLPISRHAFTGGTSVVDYLDAFAVDLFLTTNVEDAQRIIDAQACAAAVLKPPPHSGDAPLEDQVRIAFDGDAVLFDDSSELVYKTEGLGRFHTVEDEKQNEPMNDGPYAILLRKLAKLQERLPFGADASPVRIAIVTARSAPAEMRVINTLRHWGVYVNEIFFLGGVPKSKVVKAFRAHIFFDDQDLHLDPVARHVPSGRVPYRSDSPLFSPLPASLDMTGLADDPPLLVEKVETS</sequence>
<dbReference type="Pfam" id="PF06189">
    <property type="entry name" value="5-nucleotidase"/>
    <property type="match status" value="1"/>
</dbReference>